<evidence type="ECO:0000256" key="2">
    <source>
        <dbReference type="ARBA" id="ARBA00022670"/>
    </source>
</evidence>
<reference evidence="10 11" key="1">
    <citation type="submission" date="2018-06" db="EMBL/GenBank/DDBJ databases">
        <authorList>
            <consortium name="Pathogen Informatics"/>
            <person name="Doyle S."/>
        </authorList>
    </citation>
    <scope>NUCLEOTIDE SEQUENCE [LARGE SCALE GENOMIC DNA]</scope>
    <source>
        <strain evidence="10 11">NCTC9836</strain>
    </source>
</reference>
<keyword evidence="6 9" id="KW-0224">Dipeptidase</keyword>
<keyword evidence="7 9" id="KW-0482">Metalloprotease</keyword>
<dbReference type="Gene3D" id="3.30.1380.10">
    <property type="match status" value="1"/>
</dbReference>
<name>A0A381J5Z6_9CLOT</name>
<feature type="binding site" evidence="9">
    <location>
        <position position="227"/>
    </location>
    <ligand>
        <name>Zn(2+)</name>
        <dbReference type="ChEBI" id="CHEBI:29105"/>
        <note>catalytic</note>
    </ligand>
</feature>
<evidence type="ECO:0000256" key="6">
    <source>
        <dbReference type="ARBA" id="ARBA00022997"/>
    </source>
</evidence>
<dbReference type="AlphaFoldDB" id="A0A381J5Z6"/>
<feature type="active site" description="Proton donor/acceptor" evidence="9">
    <location>
        <position position="224"/>
    </location>
</feature>
<dbReference type="OrthoDB" id="9801430at2"/>
<sequence>MKLKNAFIIFFLYLSLILLGYCIGYCYENIDSIPIKNTSNINKIHKILNEDEVKIITGDIDYTKNLNGLVPINISEYDFVLDLRYATDNNFSSKKVYDAYVAVLQKDTLNKLISANEDFKALGYRIKIWDAYRPAHVQEYFWNIVQDRRYIASPYYNGSRHNRGTAVDLTLVDMKGKEIEMPTGFDEFNTTAYRNAIMTGNAKKNVDLLTEIMVKNGFCPIETEWWHFDDISADNFPIQDHDLSKFLRNIN</sequence>
<evidence type="ECO:0000313" key="10">
    <source>
        <dbReference type="EMBL" id="SUY45658.1"/>
    </source>
</evidence>
<evidence type="ECO:0000256" key="8">
    <source>
        <dbReference type="ARBA" id="ARBA00023316"/>
    </source>
</evidence>
<dbReference type="GO" id="GO:0008237">
    <property type="term" value="F:metallopeptidase activity"/>
    <property type="evidence" value="ECO:0007669"/>
    <property type="project" value="UniProtKB-KW"/>
</dbReference>
<feature type="binding site" evidence="9">
    <location>
        <position position="168"/>
    </location>
    <ligand>
        <name>Zn(2+)</name>
        <dbReference type="ChEBI" id="CHEBI:29105"/>
        <note>catalytic</note>
    </ligand>
</feature>
<dbReference type="RefSeq" id="WP_115640221.1">
    <property type="nucleotide sequence ID" value="NZ_UFWZ01000001.1"/>
</dbReference>
<evidence type="ECO:0000313" key="11">
    <source>
        <dbReference type="Proteomes" id="UP000254664"/>
    </source>
</evidence>
<dbReference type="CDD" id="cd14840">
    <property type="entry name" value="D-Ala-D-Ala_dipeptidase_Aad"/>
    <property type="match status" value="1"/>
</dbReference>
<dbReference type="EC" id="3.4.13.22" evidence="9"/>
<comment type="catalytic activity">
    <reaction evidence="1 9">
        <text>D-alanyl-D-alanine + H2O = 2 D-alanine</text>
        <dbReference type="Rhea" id="RHEA:20661"/>
        <dbReference type="ChEBI" id="CHEBI:15377"/>
        <dbReference type="ChEBI" id="CHEBI:57416"/>
        <dbReference type="ChEBI" id="CHEBI:57822"/>
        <dbReference type="EC" id="3.4.13.22"/>
    </reaction>
</comment>
<dbReference type="Pfam" id="PF01427">
    <property type="entry name" value="Peptidase_M15"/>
    <property type="match status" value="1"/>
</dbReference>
<feature type="site" description="Transition state stabilizer" evidence="9">
    <location>
        <position position="133"/>
    </location>
</feature>
<evidence type="ECO:0000256" key="1">
    <source>
        <dbReference type="ARBA" id="ARBA00001362"/>
    </source>
</evidence>
<keyword evidence="4 9" id="KW-0378">Hydrolase</keyword>
<evidence type="ECO:0000256" key="3">
    <source>
        <dbReference type="ARBA" id="ARBA00022723"/>
    </source>
</evidence>
<dbReference type="GO" id="GO:0160237">
    <property type="term" value="F:D-Ala-D-Ala dipeptidase activity"/>
    <property type="evidence" value="ECO:0007669"/>
    <property type="project" value="UniProtKB-EC"/>
</dbReference>
<evidence type="ECO:0000256" key="5">
    <source>
        <dbReference type="ARBA" id="ARBA00022833"/>
    </source>
</evidence>
<evidence type="ECO:0000256" key="4">
    <source>
        <dbReference type="ARBA" id="ARBA00022801"/>
    </source>
</evidence>
<keyword evidence="8" id="KW-0961">Cell wall biogenesis/degradation</keyword>
<organism evidence="10 11">
    <name type="scientific">Clostridium putrefaciens</name>
    <dbReference type="NCBI Taxonomy" id="99675"/>
    <lineage>
        <taxon>Bacteria</taxon>
        <taxon>Bacillati</taxon>
        <taxon>Bacillota</taxon>
        <taxon>Clostridia</taxon>
        <taxon>Eubacteriales</taxon>
        <taxon>Clostridiaceae</taxon>
        <taxon>Clostridium</taxon>
    </lineage>
</organism>
<accession>A0A381J5Z6</accession>
<proteinExistence type="inferred from homology"/>
<comment type="cofactor">
    <cofactor evidence="9">
        <name>Zn(2+)</name>
        <dbReference type="ChEBI" id="CHEBI:29105"/>
    </cofactor>
    <text evidence="9">Binds 1 zinc ion per subunit.</text>
</comment>
<dbReference type="HAMAP" id="MF_01924">
    <property type="entry name" value="A_A_dipeptidase"/>
    <property type="match status" value="1"/>
</dbReference>
<dbReference type="GO" id="GO:0071555">
    <property type="term" value="P:cell wall organization"/>
    <property type="evidence" value="ECO:0007669"/>
    <property type="project" value="UniProtKB-KW"/>
</dbReference>
<dbReference type="GO" id="GO:0006508">
    <property type="term" value="P:proteolysis"/>
    <property type="evidence" value="ECO:0007669"/>
    <property type="project" value="UniProtKB-KW"/>
</dbReference>
<keyword evidence="11" id="KW-1185">Reference proteome</keyword>
<evidence type="ECO:0000256" key="9">
    <source>
        <dbReference type="HAMAP-Rule" id="MF_01924"/>
    </source>
</evidence>
<dbReference type="EMBL" id="UFWZ01000001">
    <property type="protein sequence ID" value="SUY45658.1"/>
    <property type="molecule type" value="Genomic_DNA"/>
</dbReference>
<keyword evidence="3 9" id="KW-0479">Metal-binding</keyword>
<dbReference type="InterPro" id="IPR009045">
    <property type="entry name" value="Zn_M74/Hedgehog-like"/>
</dbReference>
<dbReference type="PANTHER" id="PTHR43126:SF1">
    <property type="entry name" value="D-ALANYL-D-ALANINE DIPEPTIDASE"/>
    <property type="match status" value="1"/>
</dbReference>
<dbReference type="Proteomes" id="UP000254664">
    <property type="component" value="Unassembled WGS sequence"/>
</dbReference>
<dbReference type="InterPro" id="IPR000755">
    <property type="entry name" value="A_A_dipeptidase"/>
</dbReference>
<dbReference type="PANTHER" id="PTHR43126">
    <property type="entry name" value="D-ALANYL-D-ALANINE DIPEPTIDASE"/>
    <property type="match status" value="1"/>
</dbReference>
<comment type="similarity">
    <text evidence="9">Belongs to the peptidase M15D family.</text>
</comment>
<keyword evidence="2 9" id="KW-0645">Protease</keyword>
<gene>
    <name evidence="10" type="primary">ddpX</name>
    <name evidence="10" type="ORF">NCTC9836_00385</name>
</gene>
<evidence type="ECO:0000256" key="7">
    <source>
        <dbReference type="ARBA" id="ARBA00023049"/>
    </source>
</evidence>
<feature type="binding site" evidence="9">
    <location>
        <position position="161"/>
    </location>
    <ligand>
        <name>Zn(2+)</name>
        <dbReference type="ChEBI" id="CHEBI:29105"/>
        <note>catalytic</note>
    </ligand>
</feature>
<dbReference type="SUPFAM" id="SSF55166">
    <property type="entry name" value="Hedgehog/DD-peptidase"/>
    <property type="match status" value="1"/>
</dbReference>
<keyword evidence="5 9" id="KW-0862">Zinc</keyword>
<comment type="function">
    <text evidence="9">Catalyzes hydrolysis of the D-alanyl-D-alanine dipeptide.</text>
</comment>
<protein>
    <recommendedName>
        <fullName evidence="9">D-alanyl-D-alanine dipeptidase</fullName>
        <shortName evidence="9">D-Ala-D-Ala dipeptidase</shortName>
        <ecNumber evidence="9">3.4.13.22</ecNumber>
    </recommendedName>
</protein>
<dbReference type="GO" id="GO:0008270">
    <property type="term" value="F:zinc ion binding"/>
    <property type="evidence" value="ECO:0007669"/>
    <property type="project" value="UniProtKB-UniRule"/>
</dbReference>